<dbReference type="GO" id="GO:0046914">
    <property type="term" value="F:transition metal ion binding"/>
    <property type="evidence" value="ECO:0007669"/>
    <property type="project" value="InterPro"/>
</dbReference>
<dbReference type="EMBL" id="CP118733">
    <property type="protein sequence ID" value="WNY46578.1"/>
    <property type="molecule type" value="Genomic_DNA"/>
</dbReference>
<dbReference type="InterPro" id="IPR008988">
    <property type="entry name" value="Transcriptional_repressor_C"/>
</dbReference>
<dbReference type="PANTHER" id="PTHR42954:SF2">
    <property type="entry name" value="FE(2+) TRANSPORT PROTEIN A"/>
    <property type="match status" value="1"/>
</dbReference>
<evidence type="ECO:0000256" key="1">
    <source>
        <dbReference type="ARBA" id="ARBA00023004"/>
    </source>
</evidence>
<dbReference type="Gene3D" id="2.30.30.90">
    <property type="match status" value="2"/>
</dbReference>
<feature type="domain" description="Ferrous iron transporter FeoA-like" evidence="2">
    <location>
        <begin position="79"/>
        <end position="151"/>
    </location>
</feature>
<dbReference type="RefSeq" id="WP_248027686.1">
    <property type="nucleotide sequence ID" value="NZ_CP118733.1"/>
</dbReference>
<gene>
    <name evidence="3" type="ORF">PXH68_06700</name>
</gene>
<reference evidence="3 4" key="1">
    <citation type="submission" date="2023-02" db="EMBL/GenBank/DDBJ databases">
        <title>Streptococcus sp. Genome Sequencing and Assembly.</title>
        <authorList>
            <person name="Shore S.M."/>
            <person name="Nicholson T.L."/>
        </authorList>
    </citation>
    <scope>NUCLEOTIDE SEQUENCE [LARGE SCALE GENOMIC DNA]</scope>
    <source>
        <strain evidence="3 4">29896</strain>
    </source>
</reference>
<accession>A0AA96ZYJ6</accession>
<dbReference type="InterPro" id="IPR038157">
    <property type="entry name" value="FeoA_core_dom"/>
</dbReference>
<evidence type="ECO:0000259" key="2">
    <source>
        <dbReference type="SMART" id="SM00899"/>
    </source>
</evidence>
<evidence type="ECO:0000313" key="4">
    <source>
        <dbReference type="Proteomes" id="UP001304088"/>
    </source>
</evidence>
<sequence length="157" mass="17305">MDFTDLQVGSSYRLVGMHFSDSLSKHLQQLGFLVGQDIRIISKTKANIIVQVKASRLALDKDLMEGMNLVASPSQKSLIPLSQVAIGSQVILEQICATGALKRRLMDMGLTKGTAIYLKKLAPLGDPLEITIRGYQLSLRKSEAQLLFVSLQDEVFE</sequence>
<dbReference type="SUPFAM" id="SSF50037">
    <property type="entry name" value="C-terminal domain of transcriptional repressors"/>
    <property type="match status" value="2"/>
</dbReference>
<dbReference type="InterPro" id="IPR007167">
    <property type="entry name" value="Fe-transptr_FeoA-like"/>
</dbReference>
<dbReference type="AlphaFoldDB" id="A0AA96ZYJ6"/>
<dbReference type="KEGG" id="ssuv:PXH68_06700"/>
<evidence type="ECO:0000313" key="3">
    <source>
        <dbReference type="EMBL" id="WNY46578.1"/>
    </source>
</evidence>
<dbReference type="Proteomes" id="UP001304088">
    <property type="component" value="Chromosome"/>
</dbReference>
<name>A0AA96ZYJ6_9STRE</name>
<keyword evidence="4" id="KW-1185">Reference proteome</keyword>
<organism evidence="3 4">
    <name type="scientific">Streptococcus suivaginalis</name>
    <dbReference type="NCBI Taxonomy" id="3028082"/>
    <lineage>
        <taxon>Bacteria</taxon>
        <taxon>Bacillati</taxon>
        <taxon>Bacillota</taxon>
        <taxon>Bacilli</taxon>
        <taxon>Lactobacillales</taxon>
        <taxon>Streptococcaceae</taxon>
        <taxon>Streptococcus</taxon>
    </lineage>
</organism>
<feature type="domain" description="Ferrous iron transporter FeoA-like" evidence="2">
    <location>
        <begin position="1"/>
        <end position="71"/>
    </location>
</feature>
<dbReference type="InterPro" id="IPR052713">
    <property type="entry name" value="FeoA"/>
</dbReference>
<proteinExistence type="predicted"/>
<protein>
    <submittedName>
        <fullName evidence="3">Ferrous iron transport protein A</fullName>
    </submittedName>
</protein>
<keyword evidence="1" id="KW-0408">Iron</keyword>
<dbReference type="Pfam" id="PF04023">
    <property type="entry name" value="FeoA"/>
    <property type="match status" value="2"/>
</dbReference>
<dbReference type="PANTHER" id="PTHR42954">
    <property type="entry name" value="FE(2+) TRANSPORT PROTEIN A"/>
    <property type="match status" value="1"/>
</dbReference>
<dbReference type="SMART" id="SM00899">
    <property type="entry name" value="FeoA"/>
    <property type="match status" value="2"/>
</dbReference>